<dbReference type="Pfam" id="PF00440">
    <property type="entry name" value="TetR_N"/>
    <property type="match status" value="1"/>
</dbReference>
<dbReference type="Gene3D" id="1.10.357.10">
    <property type="entry name" value="Tetracycline Repressor, domain 2"/>
    <property type="match status" value="1"/>
</dbReference>
<sequence length="199" mass="21657">MSSPTPLAGDLSARERILATAHDLFYRDGIRATGVDRLIAESGVAKLTFYRHFPGKDALVREFLDFRHRRWMAWFIDALGRCGAASPAEGNARLLLLADVLREWTDQPDFRGCAFINSVVEIAQALPEAVDVARAHKAEMTQVIAELLPEGATRELLADAAAMVFDGAIVRAQMAGDVAGREAAVATLRTVLGTLVARR</sequence>
<dbReference type="SUPFAM" id="SSF48498">
    <property type="entry name" value="Tetracyclin repressor-like, C-terminal domain"/>
    <property type="match status" value="1"/>
</dbReference>
<reference evidence="6 7" key="1">
    <citation type="submission" date="2017-08" db="EMBL/GenBank/DDBJ databases">
        <title>Infants hospitalized years apart are colonized by the same room-sourced microbial strains.</title>
        <authorList>
            <person name="Brooks B."/>
            <person name="Olm M.R."/>
            <person name="Firek B.A."/>
            <person name="Baker R."/>
            <person name="Thomas B.C."/>
            <person name="Morowitz M.J."/>
            <person name="Banfield J.F."/>
        </authorList>
    </citation>
    <scope>NUCLEOTIDE SEQUENCE [LARGE SCALE GENOMIC DNA]</scope>
    <source>
        <strain evidence="6">S2_005_003_R2_41</strain>
    </source>
</reference>
<dbReference type="InterPro" id="IPR036271">
    <property type="entry name" value="Tet_transcr_reg_TetR-rel_C_sf"/>
</dbReference>
<keyword evidence="3" id="KW-0804">Transcription</keyword>
<evidence type="ECO:0000256" key="4">
    <source>
        <dbReference type="PROSITE-ProRule" id="PRU00335"/>
    </source>
</evidence>
<evidence type="ECO:0000259" key="5">
    <source>
        <dbReference type="PROSITE" id="PS50977"/>
    </source>
</evidence>
<evidence type="ECO:0000313" key="6">
    <source>
        <dbReference type="EMBL" id="PZQ76626.1"/>
    </source>
</evidence>
<gene>
    <name evidence="6" type="ORF">DI563_06580</name>
</gene>
<evidence type="ECO:0000256" key="3">
    <source>
        <dbReference type="ARBA" id="ARBA00023163"/>
    </source>
</evidence>
<dbReference type="PRINTS" id="PR00455">
    <property type="entry name" value="HTHTETR"/>
</dbReference>
<keyword evidence="1" id="KW-0805">Transcription regulation</keyword>
<dbReference type="GO" id="GO:0003677">
    <property type="term" value="F:DNA binding"/>
    <property type="evidence" value="ECO:0007669"/>
    <property type="project" value="UniProtKB-UniRule"/>
</dbReference>
<dbReference type="InterPro" id="IPR009057">
    <property type="entry name" value="Homeodomain-like_sf"/>
</dbReference>
<evidence type="ECO:0000256" key="2">
    <source>
        <dbReference type="ARBA" id="ARBA00023125"/>
    </source>
</evidence>
<dbReference type="PROSITE" id="PS50977">
    <property type="entry name" value="HTH_TETR_2"/>
    <property type="match status" value="1"/>
</dbReference>
<comment type="caution">
    <text evidence="6">The sequence shown here is derived from an EMBL/GenBank/DDBJ whole genome shotgun (WGS) entry which is preliminary data.</text>
</comment>
<evidence type="ECO:0000313" key="7">
    <source>
        <dbReference type="Proteomes" id="UP000249135"/>
    </source>
</evidence>
<feature type="domain" description="HTH tetR-type" evidence="5">
    <location>
        <begin position="11"/>
        <end position="71"/>
    </location>
</feature>
<dbReference type="Proteomes" id="UP000249135">
    <property type="component" value="Unassembled WGS sequence"/>
</dbReference>
<dbReference type="PANTHER" id="PTHR47506">
    <property type="entry name" value="TRANSCRIPTIONAL REGULATORY PROTEIN"/>
    <property type="match status" value="1"/>
</dbReference>
<organism evidence="6 7">
    <name type="scientific">Variovorax paradoxus</name>
    <dbReference type="NCBI Taxonomy" id="34073"/>
    <lineage>
        <taxon>Bacteria</taxon>
        <taxon>Pseudomonadati</taxon>
        <taxon>Pseudomonadota</taxon>
        <taxon>Betaproteobacteria</taxon>
        <taxon>Burkholderiales</taxon>
        <taxon>Comamonadaceae</taxon>
        <taxon>Variovorax</taxon>
    </lineage>
</organism>
<dbReference type="PANTHER" id="PTHR47506:SF1">
    <property type="entry name" value="HTH-TYPE TRANSCRIPTIONAL REGULATOR YJDC"/>
    <property type="match status" value="1"/>
</dbReference>
<accession>A0A2W5QHN4</accession>
<evidence type="ECO:0000256" key="1">
    <source>
        <dbReference type="ARBA" id="ARBA00023015"/>
    </source>
</evidence>
<dbReference type="AlphaFoldDB" id="A0A2W5QHN4"/>
<dbReference type="EMBL" id="QFPP01000047">
    <property type="protein sequence ID" value="PZQ76626.1"/>
    <property type="molecule type" value="Genomic_DNA"/>
</dbReference>
<feature type="DNA-binding region" description="H-T-H motif" evidence="4">
    <location>
        <begin position="34"/>
        <end position="53"/>
    </location>
</feature>
<proteinExistence type="predicted"/>
<dbReference type="SUPFAM" id="SSF46689">
    <property type="entry name" value="Homeodomain-like"/>
    <property type="match status" value="1"/>
</dbReference>
<dbReference type="InterPro" id="IPR001647">
    <property type="entry name" value="HTH_TetR"/>
</dbReference>
<protein>
    <submittedName>
        <fullName evidence="6">TetR/AcrR family transcriptional regulator</fullName>
    </submittedName>
</protein>
<keyword evidence="2 4" id="KW-0238">DNA-binding</keyword>
<name>A0A2W5QHN4_VARPD</name>